<dbReference type="GO" id="GO:0016787">
    <property type="term" value="F:hydrolase activity"/>
    <property type="evidence" value="ECO:0007669"/>
    <property type="project" value="UniProtKB-KW"/>
</dbReference>
<keyword evidence="3" id="KW-1185">Reference proteome</keyword>
<evidence type="ECO:0000259" key="1">
    <source>
        <dbReference type="Pfam" id="PF00561"/>
    </source>
</evidence>
<gene>
    <name evidence="2" type="ORF">BDZ94DRAFT_369986</name>
</gene>
<reference evidence="2" key="1">
    <citation type="submission" date="2020-11" db="EMBL/GenBank/DDBJ databases">
        <authorList>
            <consortium name="DOE Joint Genome Institute"/>
            <person name="Ahrendt S."/>
            <person name="Riley R."/>
            <person name="Andreopoulos W."/>
            <person name="Labutti K."/>
            <person name="Pangilinan J."/>
            <person name="Ruiz-Duenas F.J."/>
            <person name="Barrasa J.M."/>
            <person name="Sanchez-Garcia M."/>
            <person name="Camarero S."/>
            <person name="Miyauchi S."/>
            <person name="Serrano A."/>
            <person name="Linde D."/>
            <person name="Babiker R."/>
            <person name="Drula E."/>
            <person name="Ayuso-Fernandez I."/>
            <person name="Pacheco R."/>
            <person name="Padilla G."/>
            <person name="Ferreira P."/>
            <person name="Barriuso J."/>
            <person name="Kellner H."/>
            <person name="Castanera R."/>
            <person name="Alfaro M."/>
            <person name="Ramirez L."/>
            <person name="Pisabarro A.G."/>
            <person name="Kuo A."/>
            <person name="Tritt A."/>
            <person name="Lipzen A."/>
            <person name="He G."/>
            <person name="Yan M."/>
            <person name="Ng V."/>
            <person name="Cullen D."/>
            <person name="Martin F."/>
            <person name="Rosso M.-N."/>
            <person name="Henrissat B."/>
            <person name="Hibbett D."/>
            <person name="Martinez A.T."/>
            <person name="Grigoriev I.V."/>
        </authorList>
    </citation>
    <scope>NUCLEOTIDE SEQUENCE</scope>
    <source>
        <strain evidence="2">CBS 247.69</strain>
    </source>
</reference>
<proteinExistence type="predicted"/>
<dbReference type="SUPFAM" id="SSF53474">
    <property type="entry name" value="alpha/beta-Hydrolases"/>
    <property type="match status" value="1"/>
</dbReference>
<dbReference type="OrthoDB" id="8119704at2759"/>
<dbReference type="InterPro" id="IPR029058">
    <property type="entry name" value="AB_hydrolase_fold"/>
</dbReference>
<dbReference type="EMBL" id="MU150230">
    <property type="protein sequence ID" value="KAF9469293.1"/>
    <property type="molecule type" value="Genomic_DNA"/>
</dbReference>
<dbReference type="InterPro" id="IPR050471">
    <property type="entry name" value="AB_hydrolase"/>
</dbReference>
<evidence type="ECO:0000313" key="3">
    <source>
        <dbReference type="Proteomes" id="UP000807353"/>
    </source>
</evidence>
<name>A0A9P5YG25_9AGAR</name>
<sequence length="303" mass="33773">MASGYSSVTLPDGAKLAYEIHGSFHLGQSLPIVLICGMSTLRGDWERLSRSLARTRPVLLYDHRGMGNSTLVGDEELTIELMARDLLFLLKKLGWKEVAICGYSMGGVVAQQLLVLPHHPEKPTALPFKTTHLFLVGTRSVVQEVGINYSVPPSSRPRTLAEKQAMARKLIELALDPTWIAANGPRFDFLLRRVLTGISNRPGPVIAKQGTALQKFDFADLLDKLPHDLKVMVIHGDVDQIIPKRCGEDTLKRIPGSRFIEQGDKPGQVPTLAFGHYWYEYFDAQVWHDVVDVFLNDTSPRLP</sequence>
<organism evidence="2 3">
    <name type="scientific">Collybia nuda</name>
    <dbReference type="NCBI Taxonomy" id="64659"/>
    <lineage>
        <taxon>Eukaryota</taxon>
        <taxon>Fungi</taxon>
        <taxon>Dikarya</taxon>
        <taxon>Basidiomycota</taxon>
        <taxon>Agaricomycotina</taxon>
        <taxon>Agaricomycetes</taxon>
        <taxon>Agaricomycetidae</taxon>
        <taxon>Agaricales</taxon>
        <taxon>Tricholomatineae</taxon>
        <taxon>Clitocybaceae</taxon>
        <taxon>Collybia</taxon>
    </lineage>
</organism>
<feature type="domain" description="AB hydrolase-1" evidence="1">
    <location>
        <begin position="31"/>
        <end position="115"/>
    </location>
</feature>
<dbReference type="PANTHER" id="PTHR43433:SF5">
    <property type="entry name" value="AB HYDROLASE-1 DOMAIN-CONTAINING PROTEIN"/>
    <property type="match status" value="1"/>
</dbReference>
<dbReference type="PANTHER" id="PTHR43433">
    <property type="entry name" value="HYDROLASE, ALPHA/BETA FOLD FAMILY PROTEIN"/>
    <property type="match status" value="1"/>
</dbReference>
<evidence type="ECO:0000313" key="2">
    <source>
        <dbReference type="EMBL" id="KAF9469293.1"/>
    </source>
</evidence>
<dbReference type="Gene3D" id="3.40.50.1820">
    <property type="entry name" value="alpha/beta hydrolase"/>
    <property type="match status" value="1"/>
</dbReference>
<dbReference type="Proteomes" id="UP000807353">
    <property type="component" value="Unassembled WGS sequence"/>
</dbReference>
<comment type="caution">
    <text evidence="2">The sequence shown here is derived from an EMBL/GenBank/DDBJ whole genome shotgun (WGS) entry which is preliminary data.</text>
</comment>
<dbReference type="Pfam" id="PF00561">
    <property type="entry name" value="Abhydrolase_1"/>
    <property type="match status" value="1"/>
</dbReference>
<dbReference type="InterPro" id="IPR000073">
    <property type="entry name" value="AB_hydrolase_1"/>
</dbReference>
<dbReference type="AlphaFoldDB" id="A0A9P5YG25"/>
<accession>A0A9P5YG25</accession>
<keyword evidence="2" id="KW-0378">Hydrolase</keyword>
<dbReference type="PRINTS" id="PR00111">
    <property type="entry name" value="ABHYDROLASE"/>
</dbReference>
<protein>
    <submittedName>
        <fullName evidence="2">Alpha/Beta hydrolase protein</fullName>
    </submittedName>
</protein>